<evidence type="ECO:0000256" key="9">
    <source>
        <dbReference type="RuleBase" id="RU000336"/>
    </source>
</evidence>
<dbReference type="InterPro" id="IPR002313">
    <property type="entry name" value="Lys-tRNA-ligase_II"/>
</dbReference>
<comment type="catalytic activity">
    <reaction evidence="7 8 9">
        <text>tRNA(Lys) + L-lysine + ATP = L-lysyl-tRNA(Lys) + AMP + diphosphate</text>
        <dbReference type="Rhea" id="RHEA:20792"/>
        <dbReference type="Rhea" id="RHEA-COMP:9696"/>
        <dbReference type="Rhea" id="RHEA-COMP:9697"/>
        <dbReference type="ChEBI" id="CHEBI:30616"/>
        <dbReference type="ChEBI" id="CHEBI:32551"/>
        <dbReference type="ChEBI" id="CHEBI:33019"/>
        <dbReference type="ChEBI" id="CHEBI:78442"/>
        <dbReference type="ChEBI" id="CHEBI:78529"/>
        <dbReference type="ChEBI" id="CHEBI:456215"/>
        <dbReference type="EC" id="6.1.1.6"/>
    </reaction>
</comment>
<dbReference type="NCBIfam" id="NF001756">
    <property type="entry name" value="PRK00484.1"/>
    <property type="match status" value="1"/>
</dbReference>
<dbReference type="GO" id="GO:0005829">
    <property type="term" value="C:cytosol"/>
    <property type="evidence" value="ECO:0007669"/>
    <property type="project" value="TreeGrafter"/>
</dbReference>
<dbReference type="EMBL" id="VLNY01000007">
    <property type="protein sequence ID" value="KAA0022056.1"/>
    <property type="molecule type" value="Genomic_DNA"/>
</dbReference>
<proteinExistence type="inferred from homology"/>
<dbReference type="CDD" id="cd04322">
    <property type="entry name" value="LysRS_N"/>
    <property type="match status" value="1"/>
</dbReference>
<keyword evidence="4 8" id="KW-0067">ATP-binding</keyword>
<organism evidence="11 12">
    <name type="scientific">Antrihabitans cavernicola</name>
    <dbReference type="NCBI Taxonomy" id="2495913"/>
    <lineage>
        <taxon>Bacteria</taxon>
        <taxon>Bacillati</taxon>
        <taxon>Actinomycetota</taxon>
        <taxon>Actinomycetes</taxon>
        <taxon>Mycobacteriales</taxon>
        <taxon>Nocardiaceae</taxon>
        <taxon>Antrihabitans</taxon>
    </lineage>
</organism>
<dbReference type="PROSITE" id="PS50862">
    <property type="entry name" value="AA_TRNA_LIGASE_II"/>
    <property type="match status" value="1"/>
</dbReference>
<accession>A0A5A7S812</accession>
<keyword evidence="3 8" id="KW-0547">Nucleotide-binding</keyword>
<dbReference type="PRINTS" id="PR00982">
    <property type="entry name" value="TRNASYNTHLYS"/>
</dbReference>
<dbReference type="EC" id="6.1.1.6" evidence="8"/>
<evidence type="ECO:0000256" key="8">
    <source>
        <dbReference type="HAMAP-Rule" id="MF_00252"/>
    </source>
</evidence>
<dbReference type="SUPFAM" id="SSF55681">
    <property type="entry name" value="Class II aaRS and biotin synthetases"/>
    <property type="match status" value="1"/>
</dbReference>
<dbReference type="NCBIfam" id="TIGR00499">
    <property type="entry name" value="lysS_bact"/>
    <property type="match status" value="1"/>
</dbReference>
<dbReference type="PANTHER" id="PTHR42918">
    <property type="entry name" value="LYSYL-TRNA SYNTHETASE"/>
    <property type="match status" value="1"/>
</dbReference>
<reference evidence="11 12" key="1">
    <citation type="submission" date="2019-07" db="EMBL/GenBank/DDBJ databases">
        <title>Rhodococcus cavernicolus sp. nov., isolated from a cave.</title>
        <authorList>
            <person name="Lee S.D."/>
        </authorList>
    </citation>
    <scope>NUCLEOTIDE SEQUENCE [LARGE SCALE GENOMIC DNA]</scope>
    <source>
        <strain evidence="11 12">C1-24</strain>
    </source>
</reference>
<keyword evidence="5 8" id="KW-0460">Magnesium</keyword>
<dbReference type="Gene3D" id="2.40.50.140">
    <property type="entry name" value="Nucleic acid-binding proteins"/>
    <property type="match status" value="1"/>
</dbReference>
<sequence length="502" mass="55712">MDEPLEPADDTPEQIRIRRDKRDRLLTEGRDPYPVSVPRTHSLGEIRAAYPELAPDSSTGVIVGVVGRVIFLRNTGKLCFATLQEGDGTQLQAMISLAGVGEDALAQWKSDVDLGDFVFVHGEVISSRRGELSVMADSWSVASKSLRPLPVAHKELSEESRVRQRYVDLIVRPEAREMARKRVAVVRALRTALERRGFLEVETPMLQTLHGGAAARPFVTHSNALDIDLYLRIAPELFLKRCVVGGIEKVFEINRNFRNEGADATHSPEFAMLETYEAYGTYDDSATMMRELVQEVAQEALGTLIVVLPDGTEYDLGGEWTTVEMYPSLSESIGVEVTPDTSVAELLDLAQRVGLEIPEGKGYGHGKLVEELWEHVYGDKLFAPTFVRDFPVETSPLTRQHRSKPGVTEKWDLYVRGFELATGYSELVDPVIQRERFVDQARLASAGDDEAMALDEEFLAAMEQGMPPTTGTGMGIDRLLMALTGLGIRETILFPIVRPIGR</sequence>
<dbReference type="Pfam" id="PF01336">
    <property type="entry name" value="tRNA_anti-codon"/>
    <property type="match status" value="1"/>
</dbReference>
<dbReference type="InterPro" id="IPR012340">
    <property type="entry name" value="NA-bd_OB-fold"/>
</dbReference>
<dbReference type="InterPro" id="IPR018149">
    <property type="entry name" value="Lys-tRNA-synth_II_C"/>
</dbReference>
<evidence type="ECO:0000313" key="11">
    <source>
        <dbReference type="EMBL" id="KAA0022056.1"/>
    </source>
</evidence>
<dbReference type="InterPro" id="IPR004365">
    <property type="entry name" value="NA-bd_OB_tRNA"/>
</dbReference>
<gene>
    <name evidence="8 11" type="primary">lysS</name>
    <name evidence="11" type="ORF">FOY51_16915</name>
</gene>
<evidence type="ECO:0000259" key="10">
    <source>
        <dbReference type="PROSITE" id="PS50862"/>
    </source>
</evidence>
<dbReference type="PANTHER" id="PTHR42918:SF15">
    <property type="entry name" value="LYSINE--TRNA LIGASE, CHLOROPLASTIC_MITOCHONDRIAL"/>
    <property type="match status" value="1"/>
</dbReference>
<dbReference type="GO" id="GO:0005524">
    <property type="term" value="F:ATP binding"/>
    <property type="evidence" value="ECO:0007669"/>
    <property type="project" value="UniProtKB-UniRule"/>
</dbReference>
<keyword evidence="2 8" id="KW-0479">Metal-binding</keyword>
<dbReference type="InterPro" id="IPR044136">
    <property type="entry name" value="Lys-tRNA-ligase_II_N"/>
</dbReference>
<comment type="cofactor">
    <cofactor evidence="8 9">
        <name>Mg(2+)</name>
        <dbReference type="ChEBI" id="CHEBI:18420"/>
    </cofactor>
    <text evidence="8 9">Binds 3 Mg(2+) ions per subunit.</text>
</comment>
<comment type="subcellular location">
    <subcellularLocation>
        <location evidence="8">Cytoplasm</location>
    </subcellularLocation>
</comment>
<comment type="similarity">
    <text evidence="8">Belongs to the class-II aminoacyl-tRNA synthetase family.</text>
</comment>
<dbReference type="OrthoDB" id="9801152at2"/>
<feature type="binding site" evidence="8">
    <location>
        <position position="419"/>
    </location>
    <ligand>
        <name>Mg(2+)</name>
        <dbReference type="ChEBI" id="CHEBI:18420"/>
        <label>1</label>
    </ligand>
</feature>
<comment type="subunit">
    <text evidence="8">Homodimer.</text>
</comment>
<evidence type="ECO:0000256" key="6">
    <source>
        <dbReference type="ARBA" id="ARBA00023146"/>
    </source>
</evidence>
<dbReference type="InterPro" id="IPR006195">
    <property type="entry name" value="aa-tRNA-synth_II"/>
</dbReference>
<evidence type="ECO:0000256" key="4">
    <source>
        <dbReference type="ARBA" id="ARBA00022840"/>
    </source>
</evidence>
<dbReference type="InterPro" id="IPR004364">
    <property type="entry name" value="Aa-tRNA-synt_II"/>
</dbReference>
<feature type="binding site" evidence="8">
    <location>
        <position position="412"/>
    </location>
    <ligand>
        <name>Mg(2+)</name>
        <dbReference type="ChEBI" id="CHEBI:18420"/>
        <label>1</label>
    </ligand>
</feature>
<keyword evidence="8" id="KW-0963">Cytoplasm</keyword>
<keyword evidence="6 8" id="KW-0030">Aminoacyl-tRNA synthetase</keyword>
<evidence type="ECO:0000256" key="7">
    <source>
        <dbReference type="ARBA" id="ARBA00048573"/>
    </source>
</evidence>
<evidence type="ECO:0000256" key="5">
    <source>
        <dbReference type="ARBA" id="ARBA00022842"/>
    </source>
</evidence>
<dbReference type="Gene3D" id="3.30.930.10">
    <property type="entry name" value="Bira Bifunctional Protein, Domain 2"/>
    <property type="match status" value="1"/>
</dbReference>
<dbReference type="GO" id="GO:0004824">
    <property type="term" value="F:lysine-tRNA ligase activity"/>
    <property type="evidence" value="ECO:0007669"/>
    <property type="project" value="UniProtKB-UniRule"/>
</dbReference>
<dbReference type="SUPFAM" id="SSF50249">
    <property type="entry name" value="Nucleic acid-binding proteins"/>
    <property type="match status" value="1"/>
</dbReference>
<evidence type="ECO:0000313" key="12">
    <source>
        <dbReference type="Proteomes" id="UP000322244"/>
    </source>
</evidence>
<dbReference type="RefSeq" id="WP_149431419.1">
    <property type="nucleotide sequence ID" value="NZ_VLNY01000007.1"/>
</dbReference>
<dbReference type="HAMAP" id="MF_00252">
    <property type="entry name" value="Lys_tRNA_synth_class2"/>
    <property type="match status" value="1"/>
</dbReference>
<dbReference type="GO" id="GO:0006430">
    <property type="term" value="P:lysyl-tRNA aminoacylation"/>
    <property type="evidence" value="ECO:0007669"/>
    <property type="project" value="UniProtKB-UniRule"/>
</dbReference>
<feature type="domain" description="Aminoacyl-transfer RNA synthetases class-II family profile" evidence="10">
    <location>
        <begin position="185"/>
        <end position="499"/>
    </location>
</feature>
<keyword evidence="12" id="KW-1185">Reference proteome</keyword>
<evidence type="ECO:0000256" key="3">
    <source>
        <dbReference type="ARBA" id="ARBA00022741"/>
    </source>
</evidence>
<dbReference type="GO" id="GO:0000287">
    <property type="term" value="F:magnesium ion binding"/>
    <property type="evidence" value="ECO:0007669"/>
    <property type="project" value="UniProtKB-UniRule"/>
</dbReference>
<dbReference type="AlphaFoldDB" id="A0A5A7S812"/>
<dbReference type="Proteomes" id="UP000322244">
    <property type="component" value="Unassembled WGS sequence"/>
</dbReference>
<dbReference type="GO" id="GO:0000049">
    <property type="term" value="F:tRNA binding"/>
    <property type="evidence" value="ECO:0007669"/>
    <property type="project" value="TreeGrafter"/>
</dbReference>
<protein>
    <recommendedName>
        <fullName evidence="8">Lysine--tRNA ligase</fullName>
        <ecNumber evidence="8">6.1.1.6</ecNumber>
    </recommendedName>
    <alternativeName>
        <fullName evidence="8">Lysyl-tRNA synthetase</fullName>
        <shortName evidence="8">LysRS</shortName>
    </alternativeName>
</protein>
<dbReference type="Pfam" id="PF00152">
    <property type="entry name" value="tRNA-synt_2"/>
    <property type="match status" value="1"/>
</dbReference>
<evidence type="ECO:0000256" key="2">
    <source>
        <dbReference type="ARBA" id="ARBA00022723"/>
    </source>
</evidence>
<evidence type="ECO:0000256" key="1">
    <source>
        <dbReference type="ARBA" id="ARBA00022598"/>
    </source>
</evidence>
<comment type="caution">
    <text evidence="11">The sequence shown here is derived from an EMBL/GenBank/DDBJ whole genome shotgun (WGS) entry which is preliminary data.</text>
</comment>
<dbReference type="InterPro" id="IPR045864">
    <property type="entry name" value="aa-tRNA-synth_II/BPL/LPL"/>
</dbReference>
<name>A0A5A7S812_9NOCA</name>
<feature type="binding site" evidence="8">
    <location>
        <position position="419"/>
    </location>
    <ligand>
        <name>Mg(2+)</name>
        <dbReference type="ChEBI" id="CHEBI:18420"/>
        <label>2</label>
    </ligand>
</feature>
<keyword evidence="8" id="KW-0648">Protein biosynthesis</keyword>
<keyword evidence="1 8" id="KW-0436">Ligase</keyword>